<keyword evidence="2" id="KW-0378">Hydrolase</keyword>
<gene>
    <name evidence="5" type="ORF">SAMD00023353_4100050</name>
</gene>
<dbReference type="STRING" id="77044.A0A1S8A9D4"/>
<accession>A0A1S8A9D4</accession>
<dbReference type="InterPro" id="IPR027417">
    <property type="entry name" value="P-loop_NTPase"/>
</dbReference>
<evidence type="ECO:0000313" key="6">
    <source>
        <dbReference type="Proteomes" id="UP000054516"/>
    </source>
</evidence>
<keyword evidence="1" id="KW-0547">Nucleotide-binding</keyword>
<keyword evidence="3" id="KW-0067">ATP-binding</keyword>
<evidence type="ECO:0000256" key="2">
    <source>
        <dbReference type="ARBA" id="ARBA00022801"/>
    </source>
</evidence>
<name>A0A1S8A9D4_ROSNE</name>
<dbReference type="GO" id="GO:0005634">
    <property type="term" value="C:nucleus"/>
    <property type="evidence" value="ECO:0007669"/>
    <property type="project" value="TreeGrafter"/>
</dbReference>
<organism evidence="5">
    <name type="scientific">Rosellinia necatrix</name>
    <name type="common">White root-rot fungus</name>
    <dbReference type="NCBI Taxonomy" id="77044"/>
    <lineage>
        <taxon>Eukaryota</taxon>
        <taxon>Fungi</taxon>
        <taxon>Dikarya</taxon>
        <taxon>Ascomycota</taxon>
        <taxon>Pezizomycotina</taxon>
        <taxon>Sordariomycetes</taxon>
        <taxon>Xylariomycetidae</taxon>
        <taxon>Xylariales</taxon>
        <taxon>Xylariaceae</taxon>
        <taxon>Rosellinia</taxon>
    </lineage>
</organism>
<dbReference type="CDD" id="cd18793">
    <property type="entry name" value="SF2_C_SNF"/>
    <property type="match status" value="1"/>
</dbReference>
<dbReference type="PANTHER" id="PTHR45626:SF22">
    <property type="entry name" value="DNA REPAIR PROTEIN RAD5"/>
    <property type="match status" value="1"/>
</dbReference>
<dbReference type="GO" id="GO:0008094">
    <property type="term" value="F:ATP-dependent activity, acting on DNA"/>
    <property type="evidence" value="ECO:0007669"/>
    <property type="project" value="TreeGrafter"/>
</dbReference>
<keyword evidence="6" id="KW-1185">Reference proteome</keyword>
<dbReference type="OrthoDB" id="448448at2759"/>
<proteinExistence type="predicted"/>
<dbReference type="GO" id="GO:0005524">
    <property type="term" value="F:ATP binding"/>
    <property type="evidence" value="ECO:0007669"/>
    <property type="project" value="UniProtKB-KW"/>
</dbReference>
<dbReference type="AlphaFoldDB" id="A0A1S8A9D4"/>
<dbReference type="Gene3D" id="3.40.50.300">
    <property type="entry name" value="P-loop containing nucleotide triphosphate hydrolases"/>
    <property type="match status" value="1"/>
</dbReference>
<dbReference type="OMA" id="THSHEIP"/>
<sequence length="173" mass="19397">MRLPSKIEALITDIKSLPQETKCVVFSTWRLTLDLVKAGLDQNSIQSIRFDGKVPQKERGAVVAKFRDDPDVRIMLLTLSCGAVGLTLTVASRAYLMEPHWNPTLEEQALARVHRLGQTKEVTTVRLYMRGSFEEEVIKVQKSKKQLANVLLSPHDGSTEDNLVTLQGLRSLL</sequence>
<reference evidence="5" key="1">
    <citation type="submission" date="2016-03" db="EMBL/GenBank/DDBJ databases">
        <title>Draft genome sequence of Rosellinia necatrix.</title>
        <authorList>
            <person name="Kanematsu S."/>
        </authorList>
    </citation>
    <scope>NUCLEOTIDE SEQUENCE [LARGE SCALE GENOMIC DNA]</scope>
    <source>
        <strain evidence="5">W97</strain>
    </source>
</reference>
<dbReference type="SUPFAM" id="SSF52540">
    <property type="entry name" value="P-loop containing nucleoside triphosphate hydrolases"/>
    <property type="match status" value="1"/>
</dbReference>
<dbReference type="InterPro" id="IPR049730">
    <property type="entry name" value="SNF2/RAD54-like_C"/>
</dbReference>
<dbReference type="InterPro" id="IPR001650">
    <property type="entry name" value="Helicase_C-like"/>
</dbReference>
<dbReference type="PANTHER" id="PTHR45626">
    <property type="entry name" value="TRANSCRIPTION TERMINATION FACTOR 2-RELATED"/>
    <property type="match status" value="1"/>
</dbReference>
<dbReference type="GO" id="GO:0006281">
    <property type="term" value="P:DNA repair"/>
    <property type="evidence" value="ECO:0007669"/>
    <property type="project" value="TreeGrafter"/>
</dbReference>
<dbReference type="EMBL" id="DF977486">
    <property type="protein sequence ID" value="GAW26649.1"/>
    <property type="molecule type" value="Genomic_DNA"/>
</dbReference>
<dbReference type="GO" id="GO:0016787">
    <property type="term" value="F:hydrolase activity"/>
    <property type="evidence" value="ECO:0007669"/>
    <property type="project" value="UniProtKB-KW"/>
</dbReference>
<evidence type="ECO:0000259" key="4">
    <source>
        <dbReference type="PROSITE" id="PS51194"/>
    </source>
</evidence>
<dbReference type="Proteomes" id="UP000054516">
    <property type="component" value="Unassembled WGS sequence"/>
</dbReference>
<dbReference type="SMART" id="SM00490">
    <property type="entry name" value="HELICc"/>
    <property type="match status" value="1"/>
</dbReference>
<evidence type="ECO:0000256" key="1">
    <source>
        <dbReference type="ARBA" id="ARBA00022741"/>
    </source>
</evidence>
<protein>
    <submittedName>
        <fullName evidence="5">Putative DNA repair protein rad5</fullName>
    </submittedName>
</protein>
<evidence type="ECO:0000256" key="3">
    <source>
        <dbReference type="ARBA" id="ARBA00022840"/>
    </source>
</evidence>
<evidence type="ECO:0000313" key="5">
    <source>
        <dbReference type="EMBL" id="GAW26649.1"/>
    </source>
</evidence>
<dbReference type="PROSITE" id="PS51194">
    <property type="entry name" value="HELICASE_CTER"/>
    <property type="match status" value="1"/>
</dbReference>
<dbReference type="Pfam" id="PF00271">
    <property type="entry name" value="Helicase_C"/>
    <property type="match status" value="1"/>
</dbReference>
<feature type="domain" description="Helicase C-terminal" evidence="4">
    <location>
        <begin position="6"/>
        <end position="163"/>
    </location>
</feature>
<dbReference type="InterPro" id="IPR050628">
    <property type="entry name" value="SNF2_RAD54_helicase_TF"/>
</dbReference>